<sequence>MEELEMARKDATFSGIVEGAVETVRRSHRTNGVVVELKEDLEDAEKVFEAFNEACKNANVVKGLIPREELCCRADSFCTPELLVEKLEEQHGVKLRSEEVFLIPTSDGQQKAIFKVTIANASKLIGSKLKTGWTCS</sequence>
<dbReference type="AlphaFoldDB" id="A0A182JKT6"/>
<dbReference type="EnsemblMetazoa" id="AATE019928-RA">
    <property type="protein sequence ID" value="AATE019928-PA.1"/>
    <property type="gene ID" value="AATE019928"/>
</dbReference>
<dbReference type="VEuPathDB" id="VectorBase:AATE019928"/>
<reference evidence="1" key="1">
    <citation type="submission" date="2022-08" db="UniProtKB">
        <authorList>
            <consortium name="EnsemblMetazoa"/>
        </authorList>
    </citation>
    <scope>IDENTIFICATION</scope>
    <source>
        <strain evidence="1">EBRO</strain>
    </source>
</reference>
<protein>
    <submittedName>
        <fullName evidence="1">Uncharacterized protein</fullName>
    </submittedName>
</protein>
<dbReference type="EMBL" id="AXCP01008020">
    <property type="status" value="NOT_ANNOTATED_CDS"/>
    <property type="molecule type" value="Genomic_DNA"/>
</dbReference>
<proteinExistence type="predicted"/>
<evidence type="ECO:0000313" key="1">
    <source>
        <dbReference type="EnsemblMetazoa" id="AATE019928-PA.1"/>
    </source>
</evidence>
<organism evidence="1">
    <name type="scientific">Anopheles atroparvus</name>
    <name type="common">European mosquito</name>
    <dbReference type="NCBI Taxonomy" id="41427"/>
    <lineage>
        <taxon>Eukaryota</taxon>
        <taxon>Metazoa</taxon>
        <taxon>Ecdysozoa</taxon>
        <taxon>Arthropoda</taxon>
        <taxon>Hexapoda</taxon>
        <taxon>Insecta</taxon>
        <taxon>Pterygota</taxon>
        <taxon>Neoptera</taxon>
        <taxon>Endopterygota</taxon>
        <taxon>Diptera</taxon>
        <taxon>Nematocera</taxon>
        <taxon>Culicoidea</taxon>
        <taxon>Culicidae</taxon>
        <taxon>Anophelinae</taxon>
        <taxon>Anopheles</taxon>
    </lineage>
</organism>
<accession>A0A182JKT6</accession>
<name>A0A182JKT6_ANOAO</name>